<accession>A0ABM6RNG3</accession>
<evidence type="ECO:0008006" key="4">
    <source>
        <dbReference type="Google" id="ProtNLM"/>
    </source>
</evidence>
<evidence type="ECO:0000256" key="1">
    <source>
        <dbReference type="SAM" id="Phobius"/>
    </source>
</evidence>
<dbReference type="EMBL" id="CP019454">
    <property type="protein sequence ID" value="AUW92922.1"/>
    <property type="molecule type" value="Genomic_DNA"/>
</dbReference>
<evidence type="ECO:0000313" key="3">
    <source>
        <dbReference type="Proteomes" id="UP000325292"/>
    </source>
</evidence>
<proteinExistence type="predicted"/>
<keyword evidence="1" id="KW-0472">Membrane</keyword>
<organism evidence="2 3">
    <name type="scientific">Sulfobacillus thermotolerans</name>
    <dbReference type="NCBI Taxonomy" id="338644"/>
    <lineage>
        <taxon>Bacteria</taxon>
        <taxon>Bacillati</taxon>
        <taxon>Bacillota</taxon>
        <taxon>Clostridia</taxon>
        <taxon>Eubacteriales</taxon>
        <taxon>Clostridiales Family XVII. Incertae Sedis</taxon>
        <taxon>Sulfobacillus</taxon>
    </lineage>
</organism>
<keyword evidence="3" id="KW-1185">Reference proteome</keyword>
<dbReference type="Proteomes" id="UP000325292">
    <property type="component" value="Chromosome"/>
</dbReference>
<feature type="transmembrane region" description="Helical" evidence="1">
    <location>
        <begin position="100"/>
        <end position="117"/>
    </location>
</feature>
<feature type="transmembrane region" description="Helical" evidence="1">
    <location>
        <begin position="71"/>
        <end position="94"/>
    </location>
</feature>
<name>A0ABM6RNG3_9FIRM</name>
<keyword evidence="1" id="KW-0812">Transmembrane</keyword>
<dbReference type="RefSeq" id="WP_103375013.1">
    <property type="nucleotide sequence ID" value="NZ_CP133983.1"/>
</dbReference>
<gene>
    <name evidence="2" type="ORF">BXT84_02330</name>
</gene>
<evidence type="ECO:0000313" key="2">
    <source>
        <dbReference type="EMBL" id="AUW92922.1"/>
    </source>
</evidence>
<protein>
    <recommendedName>
        <fullName evidence="4">DUF1707 domain-containing protein</fullName>
    </recommendedName>
</protein>
<reference evidence="2 3" key="1">
    <citation type="journal article" date="2019" name="Sci. Rep.">
        <title>Sulfobacillus thermotolerans: new insights into resistance and metabolic capacities of acidophilic chemolithotrophs.</title>
        <authorList>
            <person name="Panyushkina A.E."/>
            <person name="Babenko V.V."/>
            <person name="Nikitina A.S."/>
            <person name="Selezneva O.V."/>
            <person name="Tsaplina I.A."/>
            <person name="Letarova M.A."/>
            <person name="Kostryukova E.S."/>
            <person name="Letarov A.V."/>
        </authorList>
    </citation>
    <scope>NUCLEOTIDE SEQUENCE [LARGE SCALE GENOMIC DNA]</scope>
    <source>
        <strain evidence="2 3">Kr1</strain>
    </source>
</reference>
<sequence length="119" mass="13359">MPLSTDDLRTFLHSARALGPEYDEEWIEQVRTAMQRADIDAGLSTFAQLSPAQQRRWLRQARRIAQRPHPWALVAVVFATMAFSIPLLAIGGMFGQLPGILAVLSLDVLAMATLWWVSR</sequence>
<keyword evidence="1" id="KW-1133">Transmembrane helix</keyword>